<evidence type="ECO:0008006" key="2">
    <source>
        <dbReference type="Google" id="ProtNLM"/>
    </source>
</evidence>
<protein>
    <recommendedName>
        <fullName evidence="2">DUF2971 domain-containing protein</fullName>
    </recommendedName>
</protein>
<dbReference type="AlphaFoldDB" id="A0A2A4Z203"/>
<dbReference type="EMBL" id="NVUS01000009">
    <property type="protein sequence ID" value="PCJ01002.1"/>
    <property type="molecule type" value="Genomic_DNA"/>
</dbReference>
<dbReference type="InterPro" id="IPR021352">
    <property type="entry name" value="DUF2971"/>
</dbReference>
<gene>
    <name evidence="1" type="ORF">COB13_08545</name>
</gene>
<evidence type="ECO:0000313" key="1">
    <source>
        <dbReference type="EMBL" id="PCJ01002.1"/>
    </source>
</evidence>
<proteinExistence type="predicted"/>
<dbReference type="Pfam" id="PF11185">
    <property type="entry name" value="DUF2971"/>
    <property type="match status" value="1"/>
</dbReference>
<reference key="1">
    <citation type="submission" date="2017-08" db="EMBL/GenBank/DDBJ databases">
        <title>A dynamic microbial community with high functional redundancy inhabits the cold, oxic subseafloor aquifer.</title>
        <authorList>
            <person name="Tully B.J."/>
            <person name="Wheat C.G."/>
            <person name="Glazer B.T."/>
            <person name="Huber J.A."/>
        </authorList>
    </citation>
    <scope>NUCLEOTIDE SEQUENCE [LARGE SCALE GENOMIC DNA]</scope>
</reference>
<reference evidence="1" key="2">
    <citation type="journal article" date="2018" name="ISME J.">
        <title>A dynamic microbial community with high functional redundancy inhabits the cold, oxic subseafloor aquifer.</title>
        <authorList>
            <person name="Tully B.J."/>
            <person name="Wheat C.G."/>
            <person name="Glazer B.T."/>
            <person name="Huber J.A."/>
        </authorList>
    </citation>
    <scope>NUCLEOTIDE SEQUENCE</scope>
    <source>
        <strain evidence="1">NORP83</strain>
    </source>
</reference>
<name>A0A2A4Z203_9PROT</name>
<comment type="caution">
    <text evidence="1">The sequence shown here is derived from an EMBL/GenBank/DDBJ whole genome shotgun (WGS) entry which is preliminary data.</text>
</comment>
<organism evidence="1">
    <name type="scientific">OCS116 cluster bacterium</name>
    <dbReference type="NCBI Taxonomy" id="2030921"/>
    <lineage>
        <taxon>Bacteria</taxon>
        <taxon>Pseudomonadati</taxon>
        <taxon>Pseudomonadota</taxon>
        <taxon>Alphaproteobacteria</taxon>
        <taxon>OCS116 cluster</taxon>
    </lineage>
</organism>
<accession>A0A2A4Z203</accession>
<sequence>MSPIFFKFFDISNSNIYEKRECENGGIVFKKKFNKIQSVLKEKKLWYSMPQYFNDPFDCNYSISMSDSEWLEILRKSFSLLDEKFKKLHPQLTPEEISTKSSSAMKARINPQDFLERITHNTTICSFVSTTEQEKKDFLKSNSISMWSHYAGNHQGFLIEFNNRHGNIVKNLEEISYSDNFSKINYHEFEAYIELLKGNDNKVVLKELWTKIYLRKHKTWHIENEWRDIRRYEKGVQSYGQEIPFISKDIKAIYLGCQIKHKDKEEIMNVLTENYETKPKLFEMSKIRGEYGLQQNEICY</sequence>